<evidence type="ECO:0000256" key="7">
    <source>
        <dbReference type="SAM" id="Phobius"/>
    </source>
</evidence>
<accession>A0A2N3NIW4</accession>
<dbReference type="InterPro" id="IPR052337">
    <property type="entry name" value="SAT4-like"/>
</dbReference>
<evidence type="ECO:0000256" key="4">
    <source>
        <dbReference type="ARBA" id="ARBA00023136"/>
    </source>
</evidence>
<feature type="transmembrane region" description="Helical" evidence="7">
    <location>
        <begin position="194"/>
        <end position="220"/>
    </location>
</feature>
<keyword evidence="2 7" id="KW-0812">Transmembrane</keyword>
<proteinExistence type="inferred from homology"/>
<feature type="compositionally biased region" description="Polar residues" evidence="6">
    <location>
        <begin position="355"/>
        <end position="377"/>
    </location>
</feature>
<keyword evidence="10" id="KW-1185">Reference proteome</keyword>
<feature type="region of interest" description="Disordered" evidence="6">
    <location>
        <begin position="306"/>
        <end position="330"/>
    </location>
</feature>
<dbReference type="Proteomes" id="UP000233524">
    <property type="component" value="Unassembled WGS sequence"/>
</dbReference>
<protein>
    <recommendedName>
        <fullName evidence="8">Rhodopsin domain-containing protein</fullName>
    </recommendedName>
</protein>
<organism evidence="9 10">
    <name type="scientific">Lomentospora prolificans</name>
    <dbReference type="NCBI Taxonomy" id="41688"/>
    <lineage>
        <taxon>Eukaryota</taxon>
        <taxon>Fungi</taxon>
        <taxon>Dikarya</taxon>
        <taxon>Ascomycota</taxon>
        <taxon>Pezizomycotina</taxon>
        <taxon>Sordariomycetes</taxon>
        <taxon>Hypocreomycetidae</taxon>
        <taxon>Microascales</taxon>
        <taxon>Microascaceae</taxon>
        <taxon>Lomentospora</taxon>
    </lineage>
</organism>
<gene>
    <name evidence="9" type="ORF">jhhlp_001592</name>
</gene>
<reference evidence="9 10" key="1">
    <citation type="journal article" date="2017" name="G3 (Bethesda)">
        <title>First Draft Genome Sequence of the Pathogenic Fungus Lomentospora prolificans (Formerly Scedosporium prolificans).</title>
        <authorList>
            <person name="Luo R."/>
            <person name="Zimin A."/>
            <person name="Workman R."/>
            <person name="Fan Y."/>
            <person name="Pertea G."/>
            <person name="Grossman N."/>
            <person name="Wear M.P."/>
            <person name="Jia B."/>
            <person name="Miller H."/>
            <person name="Casadevall A."/>
            <person name="Timp W."/>
            <person name="Zhang S.X."/>
            <person name="Salzberg S.L."/>
        </authorList>
    </citation>
    <scope>NUCLEOTIDE SEQUENCE [LARGE SCALE GENOMIC DNA]</scope>
    <source>
        <strain evidence="9 10">JHH-5317</strain>
    </source>
</reference>
<dbReference type="VEuPathDB" id="FungiDB:jhhlp_001592"/>
<dbReference type="GO" id="GO:0016020">
    <property type="term" value="C:membrane"/>
    <property type="evidence" value="ECO:0007669"/>
    <property type="project" value="UniProtKB-SubCell"/>
</dbReference>
<evidence type="ECO:0000259" key="8">
    <source>
        <dbReference type="Pfam" id="PF20684"/>
    </source>
</evidence>
<feature type="transmembrane region" description="Helical" evidence="7">
    <location>
        <begin position="232"/>
        <end position="255"/>
    </location>
</feature>
<feature type="transmembrane region" description="Helical" evidence="7">
    <location>
        <begin position="117"/>
        <end position="141"/>
    </location>
</feature>
<dbReference type="OrthoDB" id="3897607at2759"/>
<feature type="transmembrane region" description="Helical" evidence="7">
    <location>
        <begin position="76"/>
        <end position="97"/>
    </location>
</feature>
<feature type="compositionally biased region" description="Basic and acidic residues" evidence="6">
    <location>
        <begin position="379"/>
        <end position="397"/>
    </location>
</feature>
<feature type="region of interest" description="Disordered" evidence="6">
    <location>
        <begin position="343"/>
        <end position="397"/>
    </location>
</feature>
<dbReference type="InterPro" id="IPR049326">
    <property type="entry name" value="Rhodopsin_dom_fungi"/>
</dbReference>
<dbReference type="InParanoid" id="A0A2N3NIW4"/>
<comment type="caution">
    <text evidence="9">The sequence shown here is derived from an EMBL/GenBank/DDBJ whole genome shotgun (WGS) entry which is preliminary data.</text>
</comment>
<evidence type="ECO:0000256" key="3">
    <source>
        <dbReference type="ARBA" id="ARBA00022989"/>
    </source>
</evidence>
<feature type="transmembrane region" description="Helical" evidence="7">
    <location>
        <begin position="36"/>
        <end position="55"/>
    </location>
</feature>
<feature type="domain" description="Rhodopsin" evidence="8">
    <location>
        <begin position="51"/>
        <end position="300"/>
    </location>
</feature>
<evidence type="ECO:0000256" key="6">
    <source>
        <dbReference type="SAM" id="MobiDB-lite"/>
    </source>
</evidence>
<comment type="subcellular location">
    <subcellularLocation>
        <location evidence="1">Membrane</location>
        <topology evidence="1">Multi-pass membrane protein</topology>
    </subcellularLocation>
</comment>
<evidence type="ECO:0000256" key="1">
    <source>
        <dbReference type="ARBA" id="ARBA00004141"/>
    </source>
</evidence>
<evidence type="ECO:0000256" key="5">
    <source>
        <dbReference type="ARBA" id="ARBA00038359"/>
    </source>
</evidence>
<dbReference type="AlphaFoldDB" id="A0A2N3NIW4"/>
<keyword evidence="3 7" id="KW-1133">Transmembrane helix</keyword>
<feature type="compositionally biased region" description="Basic and acidic residues" evidence="6">
    <location>
        <begin position="343"/>
        <end position="354"/>
    </location>
</feature>
<evidence type="ECO:0000256" key="2">
    <source>
        <dbReference type="ARBA" id="ARBA00022692"/>
    </source>
</evidence>
<dbReference type="EMBL" id="NLAX01000004">
    <property type="protein sequence ID" value="PKS12292.1"/>
    <property type="molecule type" value="Genomic_DNA"/>
</dbReference>
<comment type="similarity">
    <text evidence="5">Belongs to the SAT4 family.</text>
</comment>
<keyword evidence="4 7" id="KW-0472">Membrane</keyword>
<evidence type="ECO:0000313" key="9">
    <source>
        <dbReference type="EMBL" id="PKS12292.1"/>
    </source>
</evidence>
<dbReference type="PANTHER" id="PTHR33048">
    <property type="entry name" value="PTH11-LIKE INTEGRAL MEMBRANE PROTEIN (AFU_ORTHOLOGUE AFUA_5G11245)"/>
    <property type="match status" value="1"/>
</dbReference>
<dbReference type="Pfam" id="PF20684">
    <property type="entry name" value="Fung_rhodopsin"/>
    <property type="match status" value="1"/>
</dbReference>
<feature type="transmembrane region" description="Helical" evidence="7">
    <location>
        <begin position="275"/>
        <end position="298"/>
    </location>
</feature>
<feature type="compositionally biased region" description="Low complexity" evidence="6">
    <location>
        <begin position="306"/>
        <end position="316"/>
    </location>
</feature>
<feature type="transmembrane region" description="Helical" evidence="7">
    <location>
        <begin position="148"/>
        <end position="174"/>
    </location>
</feature>
<name>A0A2N3NIW4_9PEZI</name>
<dbReference type="PANTHER" id="PTHR33048:SF47">
    <property type="entry name" value="INTEGRAL MEMBRANE PROTEIN-RELATED"/>
    <property type="match status" value="1"/>
</dbReference>
<evidence type="ECO:0000313" key="10">
    <source>
        <dbReference type="Proteomes" id="UP000233524"/>
    </source>
</evidence>
<sequence>MESFLRSRSEEGERISEIAHGLPPIPVEGFTRTIQAISYVLCIIATVVVGLRIYVRVKLSGSRRAWGWDDIFAVAGWLPLWPSIVFLILATYWGLGAHDNQVPDGMLIYYQVRVKEYMFYFEIIYFASSVLTKLAMAIMILRLSSTKLYAYVIWGNMVVLGVNATVCLIIMFVSCSPVPALWNEALGFCRIKQGWIIISYAGSVVLAMVDWTCAITPFFILQGLQMPKRRKISVQIILGLGMFGSAAGLVRMGYYHTYDTIKYPNESLFNWGHTILWSVLEAGLGVIACSLPPLRILFKRFYQGSSGMSGRKSGMGLHTGENGTQLDSLGAPVQKGALSSIRRKDGPSWSRLEDSLSTSSQQNIVKSTQIYVETSSADGDDHPDTGKKNGTYWREEV</sequence>